<comment type="caution">
    <text evidence="1">The sequence shown here is derived from an EMBL/GenBank/DDBJ whole genome shotgun (WGS) entry which is preliminary data.</text>
</comment>
<reference evidence="1 2" key="1">
    <citation type="journal article" date="2016" name="Nat. Commun.">
        <title>Thousands of microbial genomes shed light on interconnected biogeochemical processes in an aquifer system.</title>
        <authorList>
            <person name="Anantharaman K."/>
            <person name="Brown C.T."/>
            <person name="Hug L.A."/>
            <person name="Sharon I."/>
            <person name="Castelle C.J."/>
            <person name="Probst A.J."/>
            <person name="Thomas B.C."/>
            <person name="Singh A."/>
            <person name="Wilkins M.J."/>
            <person name="Karaoz U."/>
            <person name="Brodie E.L."/>
            <person name="Williams K.H."/>
            <person name="Hubbard S.S."/>
            <person name="Banfield J.F."/>
        </authorList>
    </citation>
    <scope>NUCLEOTIDE SEQUENCE [LARGE SCALE GENOMIC DNA]</scope>
</reference>
<dbReference type="InterPro" id="IPR029063">
    <property type="entry name" value="SAM-dependent_MTases_sf"/>
</dbReference>
<dbReference type="Pfam" id="PF13578">
    <property type="entry name" value="Methyltransf_24"/>
    <property type="match status" value="1"/>
</dbReference>
<accession>A0A1F8ECX1</accession>
<organism evidence="1 2">
    <name type="scientific">Candidatus Yanofskybacteria bacterium RIFCSPHIGHO2_01_FULL_41_21</name>
    <dbReference type="NCBI Taxonomy" id="1802660"/>
    <lineage>
        <taxon>Bacteria</taxon>
        <taxon>Candidatus Yanofskyibacteriota</taxon>
    </lineage>
</organism>
<evidence type="ECO:0000313" key="1">
    <source>
        <dbReference type="EMBL" id="OGM98179.1"/>
    </source>
</evidence>
<evidence type="ECO:0008006" key="3">
    <source>
        <dbReference type="Google" id="ProtNLM"/>
    </source>
</evidence>
<dbReference type="AlphaFoldDB" id="A0A1F8ECX1"/>
<dbReference type="Proteomes" id="UP000178520">
    <property type="component" value="Unassembled WGS sequence"/>
</dbReference>
<dbReference type="SUPFAM" id="SSF53335">
    <property type="entry name" value="S-adenosyl-L-methionine-dependent methyltransferases"/>
    <property type="match status" value="1"/>
</dbReference>
<dbReference type="STRING" id="1802660.A2735_00525"/>
<sequence>MNKEEIKTIMDVEGYTSLKEGLFLYSLAGTLINSPVMVEIGSWKGRSTIWLASGLRDGTGSGRVVAVDHGVGDSDAGIQQTAEIFSANIKKSNVAEMITTIFKKSEEAISNWSDPVDMLFIDGAHDYENVKRDFAWEEFLKDGGWLVMHDVLNPAEGPARMFLERVIKTNGFKNFGTVDSILFAQKGEGLKRYDLRKTIIGILLRFCLILTKVNKKLPKNGLPKKIVRILMKDIVRGLITKVANFKLVGFDKIKTELTQ</sequence>
<dbReference type="EMBL" id="MGJA01000003">
    <property type="protein sequence ID" value="OGM98179.1"/>
    <property type="molecule type" value="Genomic_DNA"/>
</dbReference>
<dbReference type="Gene3D" id="3.40.50.150">
    <property type="entry name" value="Vaccinia Virus protein VP39"/>
    <property type="match status" value="1"/>
</dbReference>
<protein>
    <recommendedName>
        <fullName evidence="3">Class I SAM-dependent methyltransferase</fullName>
    </recommendedName>
</protein>
<name>A0A1F8ECX1_9BACT</name>
<proteinExistence type="predicted"/>
<gene>
    <name evidence="1" type="ORF">A2735_00525</name>
</gene>
<evidence type="ECO:0000313" key="2">
    <source>
        <dbReference type="Proteomes" id="UP000178520"/>
    </source>
</evidence>